<dbReference type="OrthoDB" id="6145874at2759"/>
<keyword evidence="4" id="KW-1185">Reference proteome</keyword>
<dbReference type="AlphaFoldDB" id="A0A6P8WZ13"/>
<dbReference type="Gene3D" id="3.90.215.10">
    <property type="entry name" value="Gamma Fibrinogen, chain A, domain 1"/>
    <property type="match status" value="1"/>
</dbReference>
<dbReference type="InterPro" id="IPR036056">
    <property type="entry name" value="Fibrinogen-like_C"/>
</dbReference>
<keyword evidence="1" id="KW-0175">Coiled coil</keyword>
<dbReference type="Proteomes" id="UP000515160">
    <property type="component" value="Chromosome 3"/>
</dbReference>
<evidence type="ECO:0000313" key="4">
    <source>
        <dbReference type="Proteomes" id="UP000515160"/>
    </source>
</evidence>
<dbReference type="InterPro" id="IPR014716">
    <property type="entry name" value="Fibrinogen_a/b/g_C_1"/>
</dbReference>
<feature type="domain" description="Fibrinogen C-terminal" evidence="3">
    <location>
        <begin position="137"/>
        <end position="345"/>
    </location>
</feature>
<gene>
    <name evidence="5" type="primary">LOC117569654</name>
</gene>
<name>A0A6P8WZ13_DROAB</name>
<feature type="signal peptide" evidence="2">
    <location>
        <begin position="1"/>
        <end position="24"/>
    </location>
</feature>
<dbReference type="InterPro" id="IPR050373">
    <property type="entry name" value="Fibrinogen_C-term_domain"/>
</dbReference>
<protein>
    <submittedName>
        <fullName evidence="5">Fibrinogen-like protein 1</fullName>
    </submittedName>
</protein>
<feature type="coiled-coil region" evidence="1">
    <location>
        <begin position="53"/>
        <end position="108"/>
    </location>
</feature>
<dbReference type="SMART" id="SM00186">
    <property type="entry name" value="FBG"/>
    <property type="match status" value="1"/>
</dbReference>
<proteinExistence type="predicted"/>
<keyword evidence="2" id="KW-0732">Signal</keyword>
<dbReference type="CDD" id="cd00087">
    <property type="entry name" value="FReD"/>
    <property type="match status" value="1"/>
</dbReference>
<dbReference type="GO" id="GO:0005615">
    <property type="term" value="C:extracellular space"/>
    <property type="evidence" value="ECO:0007669"/>
    <property type="project" value="TreeGrafter"/>
</dbReference>
<dbReference type="PANTHER" id="PTHR19143">
    <property type="entry name" value="FIBRINOGEN/TENASCIN/ANGIOPOEITIN"/>
    <property type="match status" value="1"/>
</dbReference>
<evidence type="ECO:0000256" key="1">
    <source>
        <dbReference type="SAM" id="Coils"/>
    </source>
</evidence>
<dbReference type="SUPFAM" id="SSF56496">
    <property type="entry name" value="Fibrinogen C-terminal domain-like"/>
    <property type="match status" value="1"/>
</dbReference>
<dbReference type="Pfam" id="PF00147">
    <property type="entry name" value="Fibrinogen_C"/>
    <property type="match status" value="1"/>
</dbReference>
<feature type="chain" id="PRO_5028056046" evidence="2">
    <location>
        <begin position="25"/>
        <end position="348"/>
    </location>
</feature>
<dbReference type="PROSITE" id="PS51406">
    <property type="entry name" value="FIBRINOGEN_C_2"/>
    <property type="match status" value="1"/>
</dbReference>
<sequence>MRIKYVMILKFLLLFVVVTAKSNSNNIEYKFVDASNQCDGYCFKMLKPILENIAETKTKLDNYENLVNSKDEQIFELQNQLADLKTNENLCNERIQQKDDLIQELEQKTCPENNVEKSAALLQVPAIEDNANQTNELIIQELPTNCLLYENSTGINEVEVPNVGRLEVLCDEGGWTVVQRRFNGSENFYRNWTDYRNGFGKLQGEFFIGLEALHQMTTSEPYELYIELMHLPTHVRYARYDHFVIGSDDEEYNLKSLGSYSGNAGDALRYNINDKFTTFDWDNDGWNGNCANYYASGGWFNLYANSNLFGKYLDWQAYSVEGIWWYNWKGYKSLSSVKMMIRPRQSET</sequence>
<accession>A0A6P8WZ13</accession>
<dbReference type="GeneID" id="117569654"/>
<dbReference type="InterPro" id="IPR002181">
    <property type="entry name" value="Fibrinogen_a/b/g_C_dom"/>
</dbReference>
<reference evidence="5" key="1">
    <citation type="submission" date="2025-08" db="UniProtKB">
        <authorList>
            <consortium name="RefSeq"/>
        </authorList>
    </citation>
    <scope>IDENTIFICATION</scope>
    <source>
        <strain evidence="5">15112-1751.03</strain>
        <tissue evidence="5">Whole Adult</tissue>
    </source>
</reference>
<evidence type="ECO:0000313" key="5">
    <source>
        <dbReference type="RefSeq" id="XP_034106789.1"/>
    </source>
</evidence>
<evidence type="ECO:0000259" key="3">
    <source>
        <dbReference type="PROSITE" id="PS51406"/>
    </source>
</evidence>
<dbReference type="PANTHER" id="PTHR19143:SF327">
    <property type="entry name" value="FI21813P1-RELATED"/>
    <property type="match status" value="1"/>
</dbReference>
<organism evidence="4 5">
    <name type="scientific">Drosophila albomicans</name>
    <name type="common">Fruit fly</name>
    <dbReference type="NCBI Taxonomy" id="7291"/>
    <lineage>
        <taxon>Eukaryota</taxon>
        <taxon>Metazoa</taxon>
        <taxon>Ecdysozoa</taxon>
        <taxon>Arthropoda</taxon>
        <taxon>Hexapoda</taxon>
        <taxon>Insecta</taxon>
        <taxon>Pterygota</taxon>
        <taxon>Neoptera</taxon>
        <taxon>Endopterygota</taxon>
        <taxon>Diptera</taxon>
        <taxon>Brachycera</taxon>
        <taxon>Muscomorpha</taxon>
        <taxon>Ephydroidea</taxon>
        <taxon>Drosophilidae</taxon>
        <taxon>Drosophila</taxon>
    </lineage>
</organism>
<evidence type="ECO:0000256" key="2">
    <source>
        <dbReference type="SAM" id="SignalP"/>
    </source>
</evidence>
<dbReference type="RefSeq" id="XP_034106789.1">
    <property type="nucleotide sequence ID" value="XM_034250898.2"/>
</dbReference>